<feature type="domain" description="DUF3846" evidence="1">
    <location>
        <begin position="328"/>
        <end position="429"/>
    </location>
</feature>
<dbReference type="InterPro" id="IPR024559">
    <property type="entry name" value="DUF3846"/>
</dbReference>
<dbReference type="EMBL" id="JAUDCL010000056">
    <property type="protein sequence ID" value="MDM8202659.1"/>
    <property type="molecule type" value="Genomic_DNA"/>
</dbReference>
<protein>
    <submittedName>
        <fullName evidence="2">DUF5688 family protein</fullName>
    </submittedName>
</protein>
<sequence>MDFETFMNEAIKEMRDRFPDFDISKQEVSKLQGESYTGMAVRPENSEIGVTLNLQDFYKALGFGMFLEDVMDSIERSVVSAVRHMPHYDARVLEDYDRMKDALTVDLVPVAGNKEKLAQIPHKNVEDMALVYRFEEESSVYGSASILVTNEMLAVYDITADQLHEDAMKAAVQNRPAKLHNMNDVMRDMMGDMSGLVPMNEPSPLWVATVEGGQNGAGVIQYPGFLDQAAEALGGDFYVLPSSVHEVLLVADDGSMEIGYLEEMVRSVNETEVSPAERLSDNVYHYDSEAHIFENARAFEAHEAAKEEILTDEPFDKVVEEALAKETIKVLLVEPEERPRVVEIGTELEDLQHAVGGDIEVVYPFEDRVGLIVNEEGKLIGLPLNRALRDENNEVYDIIAGSFLVAGLTEDNFGSLTEEQIGKFEGLFHQPETFVKMGRSIMAIPVPEEVIQMRDAVRAKEEMGEKPRHKMPERDSH</sequence>
<organism evidence="2 3">
    <name type="scientific">Allofournierella massiliensis</name>
    <dbReference type="NCBI Taxonomy" id="1650663"/>
    <lineage>
        <taxon>Bacteria</taxon>
        <taxon>Bacillati</taxon>
        <taxon>Bacillota</taxon>
        <taxon>Clostridia</taxon>
        <taxon>Eubacteriales</taxon>
        <taxon>Oscillospiraceae</taxon>
        <taxon>Allofournierella</taxon>
    </lineage>
</organism>
<gene>
    <name evidence="2" type="ORF">QUW08_15360</name>
</gene>
<keyword evidence="3" id="KW-1185">Reference proteome</keyword>
<evidence type="ECO:0000313" key="2">
    <source>
        <dbReference type="EMBL" id="MDM8202659.1"/>
    </source>
</evidence>
<proteinExistence type="predicted"/>
<reference evidence="2 3" key="1">
    <citation type="submission" date="2023-06" db="EMBL/GenBank/DDBJ databases">
        <title>Identification and characterization of horizontal gene transfer across gut microbiota members of farm animals based on homology search.</title>
        <authorList>
            <person name="Schwarzerova J."/>
            <person name="Nykrynova M."/>
            <person name="Jureckova K."/>
            <person name="Cejkova D."/>
            <person name="Rychlik I."/>
        </authorList>
    </citation>
    <scope>NUCLEOTIDE SEQUENCE [LARGE SCALE GENOMIC DNA]</scope>
    <source>
        <strain evidence="2 3">ET340</strain>
    </source>
</reference>
<reference evidence="2 3" key="3">
    <citation type="submission" date="2023-06" db="EMBL/GenBank/DDBJ databases">
        <authorList>
            <person name="Zeman M."/>
            <person name="Kubasova T."/>
            <person name="Jahodarova E."/>
            <person name="Nykrynova M."/>
            <person name="Rychlik I."/>
        </authorList>
    </citation>
    <scope>NUCLEOTIDE SEQUENCE [LARGE SCALE GENOMIC DNA]</scope>
    <source>
        <strain evidence="2 3">ET340</strain>
    </source>
</reference>
<evidence type="ECO:0000313" key="3">
    <source>
        <dbReference type="Proteomes" id="UP001529380"/>
    </source>
</evidence>
<dbReference type="Pfam" id="PF18941">
    <property type="entry name" value="DUF5688"/>
    <property type="match status" value="1"/>
</dbReference>
<name>A0ABT7UUT0_9FIRM</name>
<accession>A0ABT7UUT0</accession>
<comment type="caution">
    <text evidence="2">The sequence shown here is derived from an EMBL/GenBank/DDBJ whole genome shotgun (WGS) entry which is preliminary data.</text>
</comment>
<dbReference type="Pfam" id="PF12957">
    <property type="entry name" value="DUF3846"/>
    <property type="match status" value="1"/>
</dbReference>
<dbReference type="InterPro" id="IPR043743">
    <property type="entry name" value="DUF5688"/>
</dbReference>
<dbReference type="Proteomes" id="UP001529380">
    <property type="component" value="Unassembled WGS sequence"/>
</dbReference>
<evidence type="ECO:0000259" key="1">
    <source>
        <dbReference type="Pfam" id="PF12957"/>
    </source>
</evidence>
<reference evidence="3" key="2">
    <citation type="submission" date="2023-06" db="EMBL/GenBank/DDBJ databases">
        <title>Identification and characterization of horizontal gene transfer across gut microbiota members of farm animals based on homology search.</title>
        <authorList>
            <person name="Zeman M."/>
            <person name="Kubasova T."/>
            <person name="Jahodarova E."/>
            <person name="Nykrynova M."/>
            <person name="Rychlik I."/>
        </authorList>
    </citation>
    <scope>NUCLEOTIDE SEQUENCE [LARGE SCALE GENOMIC DNA]</scope>
    <source>
        <strain evidence="3">ET340</strain>
    </source>
</reference>